<evidence type="ECO:0000256" key="1">
    <source>
        <dbReference type="ARBA" id="ARBA00022741"/>
    </source>
</evidence>
<reference evidence="3 4" key="1">
    <citation type="submission" date="2018-06" db="EMBL/GenBank/DDBJ databases">
        <title>Genomic Encyclopedia of Archaeal and Bacterial Type Strains, Phase II (KMG-II): from individual species to whole genera.</title>
        <authorList>
            <person name="Goeker M."/>
        </authorList>
    </citation>
    <scope>NUCLEOTIDE SEQUENCE [LARGE SCALE GENOMIC DNA]</scope>
    <source>
        <strain evidence="3 4">DSM 29821</strain>
    </source>
</reference>
<dbReference type="PANTHER" id="PTHR47545">
    <property type="entry name" value="MULTIFUNCTIONAL CCA PROTEIN"/>
    <property type="match status" value="1"/>
</dbReference>
<keyword evidence="4" id="KW-1185">Reference proteome</keyword>
<sequence>MWTIDKDKSWQHLHDTWYWVSRMEGVPQDPHHHAEGNVAIHTRMVLAALEQLSSYQQQEPQQQELLWAAALLHDVEKYSTTEILPDGHITSPGHARRGEMTTRNILYEEIPTPFFIREQIVKLVRYHGLPLWVFDKPDPVKALISASFDVDTQLLSILARADALGRTCTDTADLLYRIDCFEALAKEQRCWGVPRKFATAQAKMNYIMKTNVDPDYVPYPEHGSKVVIMSGLPGSGKDTYVKRYCKDLPMVSPDEIRRKHGIAPTDKSGNGKVIQEAKEQAKIFLRQGNDFVWNATNVTRQMREQLVSLCMTYQAEVKIVYVEVPAAVLFAQNKQREYAVPEKALHQLIRKLEVPSLTEAHQVEYIVSR</sequence>
<dbReference type="InterPro" id="IPR027417">
    <property type="entry name" value="P-loop_NTPase"/>
</dbReference>
<keyword evidence="1" id="KW-0547">Nucleotide-binding</keyword>
<dbReference type="Pfam" id="PF13671">
    <property type="entry name" value="AAA_33"/>
    <property type="match status" value="1"/>
</dbReference>
<protein>
    <submittedName>
        <fullName evidence="3">Putative kinase</fullName>
    </submittedName>
</protein>
<dbReference type="InterPro" id="IPR050124">
    <property type="entry name" value="tRNA_CCA-adding_enzyme"/>
</dbReference>
<dbReference type="InterPro" id="IPR003607">
    <property type="entry name" value="HD/PDEase_dom"/>
</dbReference>
<keyword evidence="3" id="KW-0418">Kinase</keyword>
<gene>
    <name evidence="3" type="ORF">CLV59_101903</name>
</gene>
<evidence type="ECO:0000259" key="2">
    <source>
        <dbReference type="SMART" id="SM00471"/>
    </source>
</evidence>
<dbReference type="GO" id="GO:0000166">
    <property type="term" value="F:nucleotide binding"/>
    <property type="evidence" value="ECO:0007669"/>
    <property type="project" value="UniProtKB-KW"/>
</dbReference>
<accession>A0A327WFI0</accession>
<dbReference type="PANTHER" id="PTHR47545:SF1">
    <property type="entry name" value="MULTIFUNCTIONAL CCA PROTEIN"/>
    <property type="match status" value="1"/>
</dbReference>
<dbReference type="Gene3D" id="1.10.3090.10">
    <property type="entry name" value="cca-adding enzyme, domain 2"/>
    <property type="match status" value="1"/>
</dbReference>
<dbReference type="RefSeq" id="WP_111590784.1">
    <property type="nucleotide sequence ID" value="NZ_QLMA01000001.1"/>
</dbReference>
<name>A0A327WFI0_9BACT</name>
<keyword evidence="3" id="KW-0808">Transferase</keyword>
<dbReference type="CDD" id="cd00077">
    <property type="entry name" value="HDc"/>
    <property type="match status" value="1"/>
</dbReference>
<dbReference type="AlphaFoldDB" id="A0A327WFI0"/>
<comment type="caution">
    <text evidence="3">The sequence shown here is derived from an EMBL/GenBank/DDBJ whole genome shotgun (WGS) entry which is preliminary data.</text>
</comment>
<feature type="domain" description="HD/PDEase" evidence="2">
    <location>
        <begin position="34"/>
        <end position="176"/>
    </location>
</feature>
<dbReference type="Proteomes" id="UP000249819">
    <property type="component" value="Unassembled WGS sequence"/>
</dbReference>
<dbReference type="EMBL" id="QLMA01000001">
    <property type="protein sequence ID" value="RAJ88136.1"/>
    <property type="molecule type" value="Genomic_DNA"/>
</dbReference>
<evidence type="ECO:0000313" key="3">
    <source>
        <dbReference type="EMBL" id="RAJ88136.1"/>
    </source>
</evidence>
<dbReference type="OrthoDB" id="9805698at2"/>
<dbReference type="Gene3D" id="3.40.50.300">
    <property type="entry name" value="P-loop containing nucleotide triphosphate hydrolases"/>
    <property type="match status" value="1"/>
</dbReference>
<dbReference type="Pfam" id="PF01966">
    <property type="entry name" value="HD"/>
    <property type="match status" value="1"/>
</dbReference>
<dbReference type="GO" id="GO:0016301">
    <property type="term" value="F:kinase activity"/>
    <property type="evidence" value="ECO:0007669"/>
    <property type="project" value="UniProtKB-KW"/>
</dbReference>
<dbReference type="InterPro" id="IPR006674">
    <property type="entry name" value="HD_domain"/>
</dbReference>
<dbReference type="SUPFAM" id="SSF52540">
    <property type="entry name" value="P-loop containing nucleoside triphosphate hydrolases"/>
    <property type="match status" value="1"/>
</dbReference>
<proteinExistence type="predicted"/>
<dbReference type="SUPFAM" id="SSF109604">
    <property type="entry name" value="HD-domain/PDEase-like"/>
    <property type="match status" value="1"/>
</dbReference>
<evidence type="ECO:0000313" key="4">
    <source>
        <dbReference type="Proteomes" id="UP000249819"/>
    </source>
</evidence>
<dbReference type="SMART" id="SM00471">
    <property type="entry name" value="HDc"/>
    <property type="match status" value="1"/>
</dbReference>
<organism evidence="3 4">
    <name type="scientific">Chitinophaga dinghuensis</name>
    <dbReference type="NCBI Taxonomy" id="1539050"/>
    <lineage>
        <taxon>Bacteria</taxon>
        <taxon>Pseudomonadati</taxon>
        <taxon>Bacteroidota</taxon>
        <taxon>Chitinophagia</taxon>
        <taxon>Chitinophagales</taxon>
        <taxon>Chitinophagaceae</taxon>
        <taxon>Chitinophaga</taxon>
    </lineage>
</organism>